<keyword evidence="4 8" id="KW-0812">Transmembrane</keyword>
<name>A0ABY6J121_9BACT</name>
<sequence length="981" mass="107921">MEKKSTLLMRAAMQGFLLLLLSFHAFAQNRQVTGKVTDAKDGTPLPGVTIQIKGTTTGSQTGPDGTFKLEAPPTATTLVFSIIGYENQEVPMGSEPLNVKMGASVKSLKDVVVIGYGTQRQAEVTSSVATVKPEDFNQGGSRNPLDLVQGKVAGLSITRAGGNNPNGGVSIQLRGASTLSAGLQPLIVIDGVPGGNLDLLQQDDIASFDVLKDGSAAAIYGTRASNGVILITTKRGRAGEPTYAYSTYFQRDAVAKRPDMLSATDYLKLPGTTDLGGRIQMYDLLLDEQNLSQYHNLSASGGTGNSNYRASLYYNDQNGISIDNSRRQYGGRVNVNQTGLQGKLSMQMNVAANFNKANLNGGAGGDFEQAVQRNPTAPIFNADGTYLETNAFNNYNPLARLQQTLNERDQQTLSGDVKFTLELMKGLKLSATGALIRNSWNDREYRSKESRSSMIDYNGGGYARKHNQIDFNKTFEGVIDYSTTINEDHSITALAGYSYQYFTSEIFSANNNGFLTDAFLDWNLGAGNAITNNALKRPGLGSSKEDNTLVAFFGRLSYSYKQKYMAQVVLRREGSSRFGANNKWGTFPAASVGWAINKEDFLAGNAAINQLKLRLGYGVTGRQDGVANYGSLVTLSTGGQYLQNGTWSQTYGPSVNPNPNLKWEQKREWNFGIDYGFLNYRISGSIDLYQRNTVDLLAQYRAQQPPYIHDQLFTNVGEISNKGIELIVSATPVSTKDFTWNTDVTFTYQHNKLESLSNDLFKATYFEYGSLPSPGALGNAIRVQEGQPLGNFYGKRFAGFDTDSTWLFYNAKGERVGADQITANDYTVIGNGIPKFLASWSNTLKYKNFDLTVFFRGKFKYDILNLQDLYFGNAKWLPNNVLRSAITKNARLKDDPQYSDYYLEKGGFVKLDNITLGYNFKLNTKYISNLRVYASGRNLVTMTQYSGLDPELEDNGLTTSIDNRGFYPRTQSYTIGLNVGF</sequence>
<reference evidence="13" key="1">
    <citation type="submission" date="2022-10" db="EMBL/GenBank/DDBJ databases">
        <title>Chitinophaga sp. nov., isolated from soil.</title>
        <authorList>
            <person name="Jeon C.O."/>
        </authorList>
    </citation>
    <scope>NUCLEOTIDE SEQUENCE</scope>
    <source>
        <strain evidence="13">R8</strain>
    </source>
</reference>
<dbReference type="InterPro" id="IPR008969">
    <property type="entry name" value="CarboxyPept-like_regulatory"/>
</dbReference>
<evidence type="ECO:0000256" key="8">
    <source>
        <dbReference type="PROSITE-ProRule" id="PRU01360"/>
    </source>
</evidence>
<evidence type="ECO:0000256" key="2">
    <source>
        <dbReference type="ARBA" id="ARBA00022448"/>
    </source>
</evidence>
<dbReference type="Gene3D" id="2.170.130.10">
    <property type="entry name" value="TonB-dependent receptor, plug domain"/>
    <property type="match status" value="1"/>
</dbReference>
<dbReference type="NCBIfam" id="TIGR04056">
    <property type="entry name" value="OMP_RagA_SusC"/>
    <property type="match status" value="1"/>
</dbReference>
<comment type="subcellular location">
    <subcellularLocation>
        <location evidence="1 8">Cell outer membrane</location>
        <topology evidence="1 8">Multi-pass membrane protein</topology>
    </subcellularLocation>
</comment>
<dbReference type="InterPro" id="IPR023997">
    <property type="entry name" value="TonB-dep_OMP_SusC/RagA_CS"/>
</dbReference>
<keyword evidence="2 8" id="KW-0813">Transport</keyword>
<dbReference type="Proteomes" id="UP001162741">
    <property type="component" value="Chromosome"/>
</dbReference>
<evidence type="ECO:0000313" key="14">
    <source>
        <dbReference type="Proteomes" id="UP001162741"/>
    </source>
</evidence>
<dbReference type="Gene3D" id="2.40.170.20">
    <property type="entry name" value="TonB-dependent receptor, beta-barrel domain"/>
    <property type="match status" value="1"/>
</dbReference>
<evidence type="ECO:0000256" key="4">
    <source>
        <dbReference type="ARBA" id="ARBA00022692"/>
    </source>
</evidence>
<dbReference type="InterPro" id="IPR000531">
    <property type="entry name" value="Beta-barrel_TonB"/>
</dbReference>
<dbReference type="EMBL" id="CP107006">
    <property type="protein sequence ID" value="UYQ93335.1"/>
    <property type="molecule type" value="Genomic_DNA"/>
</dbReference>
<evidence type="ECO:0000313" key="13">
    <source>
        <dbReference type="EMBL" id="UYQ93335.1"/>
    </source>
</evidence>
<dbReference type="Pfam" id="PF07715">
    <property type="entry name" value="Plug"/>
    <property type="match status" value="1"/>
</dbReference>
<dbReference type="PROSITE" id="PS52016">
    <property type="entry name" value="TONB_DEPENDENT_REC_3"/>
    <property type="match status" value="1"/>
</dbReference>
<evidence type="ECO:0000256" key="3">
    <source>
        <dbReference type="ARBA" id="ARBA00022452"/>
    </source>
</evidence>
<dbReference type="RefSeq" id="WP_264281434.1">
    <property type="nucleotide sequence ID" value="NZ_CP107006.1"/>
</dbReference>
<evidence type="ECO:0000256" key="6">
    <source>
        <dbReference type="ARBA" id="ARBA00023136"/>
    </source>
</evidence>
<feature type="chain" id="PRO_5047076476" evidence="10">
    <location>
        <begin position="28"/>
        <end position="981"/>
    </location>
</feature>
<evidence type="ECO:0000256" key="7">
    <source>
        <dbReference type="ARBA" id="ARBA00023237"/>
    </source>
</evidence>
<comment type="similarity">
    <text evidence="8 9">Belongs to the TonB-dependent receptor family.</text>
</comment>
<keyword evidence="7 8" id="KW-0998">Cell outer membrane</keyword>
<keyword evidence="5 9" id="KW-0798">TonB box</keyword>
<evidence type="ECO:0000256" key="1">
    <source>
        <dbReference type="ARBA" id="ARBA00004571"/>
    </source>
</evidence>
<dbReference type="InterPro" id="IPR037066">
    <property type="entry name" value="Plug_dom_sf"/>
</dbReference>
<evidence type="ECO:0000256" key="9">
    <source>
        <dbReference type="RuleBase" id="RU003357"/>
    </source>
</evidence>
<proteinExistence type="inferred from homology"/>
<dbReference type="Pfam" id="PF13715">
    <property type="entry name" value="CarbopepD_reg_2"/>
    <property type="match status" value="1"/>
</dbReference>
<feature type="domain" description="TonB-dependent receptor-like beta-barrel" evidence="11">
    <location>
        <begin position="358"/>
        <end position="939"/>
    </location>
</feature>
<keyword evidence="14" id="KW-1185">Reference proteome</keyword>
<evidence type="ECO:0000256" key="5">
    <source>
        <dbReference type="ARBA" id="ARBA00023077"/>
    </source>
</evidence>
<dbReference type="Pfam" id="PF00593">
    <property type="entry name" value="TonB_dep_Rec_b-barrel"/>
    <property type="match status" value="1"/>
</dbReference>
<keyword evidence="10" id="KW-0732">Signal</keyword>
<dbReference type="SUPFAM" id="SSF56935">
    <property type="entry name" value="Porins"/>
    <property type="match status" value="1"/>
</dbReference>
<dbReference type="InterPro" id="IPR039426">
    <property type="entry name" value="TonB-dep_rcpt-like"/>
</dbReference>
<evidence type="ECO:0000256" key="10">
    <source>
        <dbReference type="SAM" id="SignalP"/>
    </source>
</evidence>
<dbReference type="InterPro" id="IPR023996">
    <property type="entry name" value="TonB-dep_OMP_SusC/RagA"/>
</dbReference>
<dbReference type="InterPro" id="IPR012910">
    <property type="entry name" value="Plug_dom"/>
</dbReference>
<keyword evidence="6 8" id="KW-0472">Membrane</keyword>
<accession>A0ABY6J121</accession>
<dbReference type="Gene3D" id="2.60.40.1120">
    <property type="entry name" value="Carboxypeptidase-like, regulatory domain"/>
    <property type="match status" value="1"/>
</dbReference>
<dbReference type="NCBIfam" id="TIGR04057">
    <property type="entry name" value="SusC_RagA_signa"/>
    <property type="match status" value="1"/>
</dbReference>
<protein>
    <submittedName>
        <fullName evidence="13">SusC/RagA family TonB-linked outer membrane protein</fullName>
    </submittedName>
</protein>
<organism evidence="13 14">
    <name type="scientific">Chitinophaga horti</name>
    <dbReference type="NCBI Taxonomy" id="2920382"/>
    <lineage>
        <taxon>Bacteria</taxon>
        <taxon>Pseudomonadati</taxon>
        <taxon>Bacteroidota</taxon>
        <taxon>Chitinophagia</taxon>
        <taxon>Chitinophagales</taxon>
        <taxon>Chitinophagaceae</taxon>
        <taxon>Chitinophaga</taxon>
    </lineage>
</organism>
<evidence type="ECO:0000259" key="11">
    <source>
        <dbReference type="Pfam" id="PF00593"/>
    </source>
</evidence>
<feature type="signal peptide" evidence="10">
    <location>
        <begin position="1"/>
        <end position="27"/>
    </location>
</feature>
<keyword evidence="3 8" id="KW-1134">Transmembrane beta strand</keyword>
<feature type="domain" description="TonB-dependent receptor plug" evidence="12">
    <location>
        <begin position="121"/>
        <end position="228"/>
    </location>
</feature>
<dbReference type="SUPFAM" id="SSF49464">
    <property type="entry name" value="Carboxypeptidase regulatory domain-like"/>
    <property type="match status" value="1"/>
</dbReference>
<dbReference type="InterPro" id="IPR036942">
    <property type="entry name" value="Beta-barrel_TonB_sf"/>
</dbReference>
<gene>
    <name evidence="13" type="ORF">MKQ68_24950</name>
</gene>
<evidence type="ECO:0000259" key="12">
    <source>
        <dbReference type="Pfam" id="PF07715"/>
    </source>
</evidence>